<organism evidence="1 2">
    <name type="scientific">Hygrophoropsis aurantiaca</name>
    <dbReference type="NCBI Taxonomy" id="72124"/>
    <lineage>
        <taxon>Eukaryota</taxon>
        <taxon>Fungi</taxon>
        <taxon>Dikarya</taxon>
        <taxon>Basidiomycota</taxon>
        <taxon>Agaricomycotina</taxon>
        <taxon>Agaricomycetes</taxon>
        <taxon>Agaricomycetidae</taxon>
        <taxon>Boletales</taxon>
        <taxon>Coniophorineae</taxon>
        <taxon>Hygrophoropsidaceae</taxon>
        <taxon>Hygrophoropsis</taxon>
    </lineage>
</organism>
<evidence type="ECO:0000313" key="1">
    <source>
        <dbReference type="EMBL" id="KAH7905482.1"/>
    </source>
</evidence>
<feature type="non-terminal residue" evidence="1">
    <location>
        <position position="90"/>
    </location>
</feature>
<comment type="caution">
    <text evidence="1">The sequence shown here is derived from an EMBL/GenBank/DDBJ whole genome shotgun (WGS) entry which is preliminary data.</text>
</comment>
<sequence length="90" mass="10013">IPKQPVLLVALLFVVILHLLEGLPSFKSNFALASVRVLIASAFMFNHFQSGRRDGFNAAEKQLLKDLPVDLRTALSKFDLEPDIIPYACC</sequence>
<gene>
    <name evidence="1" type="ORF">BJ138DRAFT_990376</name>
</gene>
<proteinExistence type="predicted"/>
<protein>
    <submittedName>
        <fullName evidence="1">Uncharacterized protein</fullName>
    </submittedName>
</protein>
<feature type="non-terminal residue" evidence="1">
    <location>
        <position position="1"/>
    </location>
</feature>
<dbReference type="EMBL" id="MU268181">
    <property type="protein sequence ID" value="KAH7905482.1"/>
    <property type="molecule type" value="Genomic_DNA"/>
</dbReference>
<reference evidence="1" key="1">
    <citation type="journal article" date="2021" name="New Phytol.">
        <title>Evolutionary innovations through gain and loss of genes in the ectomycorrhizal Boletales.</title>
        <authorList>
            <person name="Wu G."/>
            <person name="Miyauchi S."/>
            <person name="Morin E."/>
            <person name="Kuo A."/>
            <person name="Drula E."/>
            <person name="Varga T."/>
            <person name="Kohler A."/>
            <person name="Feng B."/>
            <person name="Cao Y."/>
            <person name="Lipzen A."/>
            <person name="Daum C."/>
            <person name="Hundley H."/>
            <person name="Pangilinan J."/>
            <person name="Johnson J."/>
            <person name="Barry K."/>
            <person name="LaButti K."/>
            <person name="Ng V."/>
            <person name="Ahrendt S."/>
            <person name="Min B."/>
            <person name="Choi I.G."/>
            <person name="Park H."/>
            <person name="Plett J.M."/>
            <person name="Magnuson J."/>
            <person name="Spatafora J.W."/>
            <person name="Nagy L.G."/>
            <person name="Henrissat B."/>
            <person name="Grigoriev I.V."/>
            <person name="Yang Z.L."/>
            <person name="Xu J."/>
            <person name="Martin F.M."/>
        </authorList>
    </citation>
    <scope>NUCLEOTIDE SEQUENCE</scope>
    <source>
        <strain evidence="1">ATCC 28755</strain>
    </source>
</reference>
<keyword evidence="2" id="KW-1185">Reference proteome</keyword>
<accession>A0ACB7ZXP3</accession>
<evidence type="ECO:0000313" key="2">
    <source>
        <dbReference type="Proteomes" id="UP000790377"/>
    </source>
</evidence>
<name>A0ACB7ZXP3_9AGAM</name>
<dbReference type="Proteomes" id="UP000790377">
    <property type="component" value="Unassembled WGS sequence"/>
</dbReference>